<dbReference type="InterPro" id="IPR034750">
    <property type="entry name" value="CULT"/>
</dbReference>
<dbReference type="SUPFAM" id="SSF88697">
    <property type="entry name" value="PUA domain-like"/>
    <property type="match status" value="1"/>
</dbReference>
<dbReference type="PROSITE" id="PS51788">
    <property type="entry name" value="CULT"/>
    <property type="match status" value="1"/>
</dbReference>
<sequence>MSDSSGNRTSDEENEPHPRPIHQFISPALQIRSYYNQHPDVLYQHLGDELQSLAGSINYKSGVIVNTVPLAFMRLNLMPGEIASIIADSIDIKFILQYAMRRNRPFGICHKINENMRSYGVLAAIYNHSLIKESIATESYEVKVRGFQLFEILHVKSYPDRDNQTLALARVKIIPNKTLNHPNNEISLHPNRYKSSLKFHTINRFQSQWPSWVYKQFDVHELASRLLKKVRILYEDIKISNVPSILSFQVTKLGIFTHEEVNELLGIESTNLRLQYELEYLNRNQSMQKLKCTKFMCGTTISNMSCLLPISPEEKEESYCNAWGSLHSLITVTHLEDRLKVIAVKNVSSNEFAHRFDTSLIFCPKCKSFIGWKFLVKNDFLSSSSRSFYGLFASSITSINDHILPLVTVNDVVPHGSDREMIFDAVDDTDILLQTPWTYNL</sequence>
<evidence type="ECO:0000313" key="4">
    <source>
        <dbReference type="Proteomes" id="UP001154329"/>
    </source>
</evidence>
<feature type="compositionally biased region" description="Basic and acidic residues" evidence="1">
    <location>
        <begin position="9"/>
        <end position="18"/>
    </location>
</feature>
<dbReference type="AlphaFoldDB" id="A0A9P0JB65"/>
<dbReference type="Gene3D" id="2.170.150.20">
    <property type="entry name" value="Peptide methionine sulfoxide reductase"/>
    <property type="match status" value="1"/>
</dbReference>
<dbReference type="Gene3D" id="2.30.130.40">
    <property type="entry name" value="LON domain-like"/>
    <property type="match status" value="1"/>
</dbReference>
<dbReference type="Proteomes" id="UP001154329">
    <property type="component" value="Chromosome 3"/>
</dbReference>
<reference evidence="3" key="2">
    <citation type="submission" date="2022-10" db="EMBL/GenBank/DDBJ databases">
        <authorList>
            <consortium name="ENA_rothamsted_submissions"/>
            <consortium name="culmorum"/>
            <person name="King R."/>
        </authorList>
    </citation>
    <scope>NUCLEOTIDE SEQUENCE</scope>
</reference>
<reference evidence="3" key="1">
    <citation type="submission" date="2022-02" db="EMBL/GenBank/DDBJ databases">
        <authorList>
            <person name="King R."/>
        </authorList>
    </citation>
    <scope>NUCLEOTIDE SEQUENCE</scope>
</reference>
<protein>
    <recommendedName>
        <fullName evidence="2">CULT domain-containing protein</fullName>
    </recommendedName>
</protein>
<gene>
    <name evidence="3" type="ORF">APHIGO_LOCUS8261</name>
</gene>
<dbReference type="InterPro" id="IPR046336">
    <property type="entry name" value="Lon_prtase_N_sf"/>
</dbReference>
<dbReference type="InterPro" id="IPR015947">
    <property type="entry name" value="PUA-like_sf"/>
</dbReference>
<evidence type="ECO:0000259" key="2">
    <source>
        <dbReference type="PROSITE" id="PS51788"/>
    </source>
</evidence>
<feature type="domain" description="CULT" evidence="2">
    <location>
        <begin position="289"/>
        <end position="400"/>
    </location>
</feature>
<keyword evidence="4" id="KW-1185">Reference proteome</keyword>
<evidence type="ECO:0000313" key="3">
    <source>
        <dbReference type="EMBL" id="CAH1731570.1"/>
    </source>
</evidence>
<evidence type="ECO:0000256" key="1">
    <source>
        <dbReference type="SAM" id="MobiDB-lite"/>
    </source>
</evidence>
<dbReference type="EMBL" id="OU899036">
    <property type="protein sequence ID" value="CAH1731570.1"/>
    <property type="molecule type" value="Genomic_DNA"/>
</dbReference>
<name>A0A9P0JB65_APHGO</name>
<accession>A0A9P0JB65</accession>
<proteinExistence type="predicted"/>
<feature type="region of interest" description="Disordered" evidence="1">
    <location>
        <begin position="1"/>
        <end position="21"/>
    </location>
</feature>
<organism evidence="3 4">
    <name type="scientific">Aphis gossypii</name>
    <name type="common">Cotton aphid</name>
    <dbReference type="NCBI Taxonomy" id="80765"/>
    <lineage>
        <taxon>Eukaryota</taxon>
        <taxon>Metazoa</taxon>
        <taxon>Ecdysozoa</taxon>
        <taxon>Arthropoda</taxon>
        <taxon>Hexapoda</taxon>
        <taxon>Insecta</taxon>
        <taxon>Pterygota</taxon>
        <taxon>Neoptera</taxon>
        <taxon>Paraneoptera</taxon>
        <taxon>Hemiptera</taxon>
        <taxon>Sternorrhyncha</taxon>
        <taxon>Aphidomorpha</taxon>
        <taxon>Aphidoidea</taxon>
        <taxon>Aphididae</taxon>
        <taxon>Aphidini</taxon>
        <taxon>Aphis</taxon>
        <taxon>Aphis</taxon>
    </lineage>
</organism>